<dbReference type="Gene3D" id="3.30.450.30">
    <property type="entry name" value="Dynein light chain 2a, cytoplasmic"/>
    <property type="match status" value="1"/>
</dbReference>
<feature type="region of interest" description="Disordered" evidence="2">
    <location>
        <begin position="1"/>
        <end position="29"/>
    </location>
</feature>
<dbReference type="FunFam" id="3.30.450.30:FF:000022">
    <property type="entry name" value="Related to Dynein light chain 2B, cytoplasmic"/>
    <property type="match status" value="1"/>
</dbReference>
<dbReference type="AlphaFoldDB" id="A0A9Q3CP10"/>
<accession>A0A9Q3CP10</accession>
<evidence type="ECO:0000256" key="2">
    <source>
        <dbReference type="SAM" id="MobiDB-lite"/>
    </source>
</evidence>
<protein>
    <recommendedName>
        <fullName evidence="3">Roadblock/LAMTOR2 domain-containing protein</fullName>
    </recommendedName>
</protein>
<dbReference type="SUPFAM" id="SSF103196">
    <property type="entry name" value="Roadblock/LC7 domain"/>
    <property type="match status" value="1"/>
</dbReference>
<evidence type="ECO:0000313" key="5">
    <source>
        <dbReference type="Proteomes" id="UP000765509"/>
    </source>
</evidence>
<evidence type="ECO:0000256" key="1">
    <source>
        <dbReference type="ARBA" id="ARBA00007191"/>
    </source>
</evidence>
<feature type="domain" description="Roadblock/LAMTOR2" evidence="3">
    <location>
        <begin position="78"/>
        <end position="173"/>
    </location>
</feature>
<feature type="compositionally biased region" description="Low complexity" evidence="2">
    <location>
        <begin position="43"/>
        <end position="65"/>
    </location>
</feature>
<comment type="caution">
    <text evidence="4">The sequence shown here is derived from an EMBL/GenBank/DDBJ whole genome shotgun (WGS) entry which is preliminary data.</text>
</comment>
<keyword evidence="5" id="KW-1185">Reference proteome</keyword>
<dbReference type="OrthoDB" id="2505655at2759"/>
<dbReference type="InterPro" id="IPR004942">
    <property type="entry name" value="Roadblock/LAMTOR2_dom"/>
</dbReference>
<evidence type="ECO:0000259" key="3">
    <source>
        <dbReference type="SMART" id="SM00960"/>
    </source>
</evidence>
<reference evidence="4" key="1">
    <citation type="submission" date="2021-03" db="EMBL/GenBank/DDBJ databases">
        <title>Draft genome sequence of rust myrtle Austropuccinia psidii MF-1, a brazilian biotype.</title>
        <authorList>
            <person name="Quecine M.C."/>
            <person name="Pachon D.M.R."/>
            <person name="Bonatelli M.L."/>
            <person name="Correr F.H."/>
            <person name="Franceschini L.M."/>
            <person name="Leite T.F."/>
            <person name="Margarido G.R.A."/>
            <person name="Almeida C.A."/>
            <person name="Ferrarezi J.A."/>
            <person name="Labate C.A."/>
        </authorList>
    </citation>
    <scope>NUCLEOTIDE SEQUENCE</scope>
    <source>
        <strain evidence="4">MF-1</strain>
    </source>
</reference>
<name>A0A9Q3CP10_9BASI</name>
<dbReference type="PANTHER" id="PTHR10779">
    <property type="entry name" value="DYNEIN LIGHT CHAIN ROADBLOCK"/>
    <property type="match status" value="1"/>
</dbReference>
<comment type="similarity">
    <text evidence="1">Belongs to the GAMAD family.</text>
</comment>
<evidence type="ECO:0000313" key="4">
    <source>
        <dbReference type="EMBL" id="MBW0487222.1"/>
    </source>
</evidence>
<sequence length="177" mass="19091">MRRCGCRSPAQSLPAAPRQRGNPPTRPLSRPAVVHISIMSAISHPSSAPNSSATSATLPASSTRSNPTHGSIPAPPDIESKIQRMSEHKNVRGVIIMNEDGVVIRSAGGILQGSDGLVVLRRYASEARKMVEAVGNSVSGMELDDQLRFLRIRTRQHELLITPTSKFTLVVIQDPTK</sequence>
<organism evidence="4 5">
    <name type="scientific">Austropuccinia psidii MF-1</name>
    <dbReference type="NCBI Taxonomy" id="1389203"/>
    <lineage>
        <taxon>Eukaryota</taxon>
        <taxon>Fungi</taxon>
        <taxon>Dikarya</taxon>
        <taxon>Basidiomycota</taxon>
        <taxon>Pucciniomycotina</taxon>
        <taxon>Pucciniomycetes</taxon>
        <taxon>Pucciniales</taxon>
        <taxon>Sphaerophragmiaceae</taxon>
        <taxon>Austropuccinia</taxon>
    </lineage>
</organism>
<dbReference type="EMBL" id="AVOT02009035">
    <property type="protein sequence ID" value="MBW0487222.1"/>
    <property type="molecule type" value="Genomic_DNA"/>
</dbReference>
<gene>
    <name evidence="4" type="ORF">O181_026937</name>
</gene>
<dbReference type="Pfam" id="PF03259">
    <property type="entry name" value="Robl_LC7"/>
    <property type="match status" value="1"/>
</dbReference>
<feature type="region of interest" description="Disordered" evidence="2">
    <location>
        <begin position="43"/>
        <end position="78"/>
    </location>
</feature>
<dbReference type="SMART" id="SM00960">
    <property type="entry name" value="Robl_LC7"/>
    <property type="match status" value="1"/>
</dbReference>
<dbReference type="Proteomes" id="UP000765509">
    <property type="component" value="Unassembled WGS sequence"/>
</dbReference>
<proteinExistence type="inferred from homology"/>